<evidence type="ECO:0000313" key="6">
    <source>
        <dbReference type="Proteomes" id="UP001430356"/>
    </source>
</evidence>
<dbReference type="Gene3D" id="3.80.10.10">
    <property type="entry name" value="Ribonuclease Inhibitor"/>
    <property type="match status" value="1"/>
</dbReference>
<reference evidence="5 6" key="1">
    <citation type="journal article" date="2021" name="MBio">
        <title>A New Model Trypanosomatid, Novymonas esmeraldas: Genomic Perception of Its 'Candidatus Pandoraea novymonadis' Endosymbiont.</title>
        <authorList>
            <person name="Zakharova A."/>
            <person name="Saura A."/>
            <person name="Butenko A."/>
            <person name="Podesvova L."/>
            <person name="Warmusova S."/>
            <person name="Kostygov A.Y."/>
            <person name="Nenarokova A."/>
            <person name="Lukes J."/>
            <person name="Opperdoes F.R."/>
            <person name="Yurchenko V."/>
        </authorList>
    </citation>
    <scope>NUCLEOTIDE SEQUENCE [LARGE SCALE GENOMIC DNA]</scope>
    <source>
        <strain evidence="5 6">E262AT.01</strain>
    </source>
</reference>
<dbReference type="PANTHER" id="PTHR46652:SF3">
    <property type="entry name" value="LEUCINE-RICH REPEAT-CONTAINING PROTEIN 9"/>
    <property type="match status" value="1"/>
</dbReference>
<evidence type="ECO:0000313" key="5">
    <source>
        <dbReference type="EMBL" id="KAK7201538.1"/>
    </source>
</evidence>
<dbReference type="PANTHER" id="PTHR46652">
    <property type="entry name" value="LEUCINE-RICH REPEAT AND IQ DOMAIN-CONTAINING PROTEIN 1-RELATED"/>
    <property type="match status" value="1"/>
</dbReference>
<dbReference type="EMBL" id="JAECZO010000016">
    <property type="protein sequence ID" value="KAK7201538.1"/>
    <property type="molecule type" value="Genomic_DNA"/>
</dbReference>
<evidence type="ECO:0000256" key="4">
    <source>
        <dbReference type="SAM" id="SignalP"/>
    </source>
</evidence>
<organism evidence="5 6">
    <name type="scientific">Novymonas esmeraldas</name>
    <dbReference type="NCBI Taxonomy" id="1808958"/>
    <lineage>
        <taxon>Eukaryota</taxon>
        <taxon>Discoba</taxon>
        <taxon>Euglenozoa</taxon>
        <taxon>Kinetoplastea</taxon>
        <taxon>Metakinetoplastina</taxon>
        <taxon>Trypanosomatida</taxon>
        <taxon>Trypanosomatidae</taxon>
        <taxon>Novymonas</taxon>
    </lineage>
</organism>
<feature type="chain" id="PRO_5043698862" evidence="4">
    <location>
        <begin position="25"/>
        <end position="817"/>
    </location>
</feature>
<evidence type="ECO:0000256" key="1">
    <source>
        <dbReference type="ARBA" id="ARBA00022614"/>
    </source>
</evidence>
<accession>A0AAW0F5K9</accession>
<gene>
    <name evidence="5" type="ORF">NESM_000217800</name>
</gene>
<sequence>MLVFWNNGFLRPLILLGVWLFGNTENEILTLDNAGERHIDLYGSDGSPFARLAPDLRGDGTASVTTNAARETTAMDDGGGRDGKQDSTATLGSTAGVCDCRGAAARTAAATSPRAHHLPTHVLQEVLAYRQEGPPLPLAVAAAGPQLRLVGERVGVFLFPGAATSLRGGARPAASGGSFGGAAALQRYTAPSIQHGSQTLAYRARSLAGCGAALADETEPSHCRVVRGPSLEGVTAAMCSSAWWYGRPAARSASLRAAGVERSLIAGHDECAVDSTDGGGRASTCVCIPLCVEVVSPRVLPRCAATTDGGGGGGGGLTRRVWRAAREAVACVVGRVPFRSRSVPREAPPLDPADERLQRTAAQFVALVNRLWRLHRCALVELVVERYPVGLTEWLLTPEQRVHARVGAGGRVAAGGGDWCAASSLDAEVARGRRAFQHLRVLRCRGRVSQSALVTVGAAAPTVVSRSELSSGAVSASSPIAGRQLHPATLLSASACLVSSLSLTAVRPHLRLIDLSNTTTLTSLDGLEAFVSLEKIVLTRCARLRSLSPLGAAPSLRDVVASQSGIVELTGLARSRTIVSLSLYGCLRLTDVSACGAIATLHDVFVSESTVTVLDGLRESRSLARLGMRYCDVPLLTALSPVSSLTVLHASGSMLTSVVALQHCASLEVVEVSACAQLFDLGPLGLAPNLRELDATGSGVRQVTGLERSCSLERLSLAQCVHLDDVGPLGLCASLRDLQLSGVPVRQLDGLASAPSLRYLDISFCRQLASFSVLPSLRKLRRVSMGGCTMAQRRGDEAAAVVASLTSRLDAVTAVLT</sequence>
<dbReference type="InterPro" id="IPR032675">
    <property type="entry name" value="LRR_dom_sf"/>
</dbReference>
<dbReference type="SUPFAM" id="SSF52058">
    <property type="entry name" value="L domain-like"/>
    <property type="match status" value="1"/>
</dbReference>
<keyword evidence="1" id="KW-0433">Leucine-rich repeat</keyword>
<keyword evidence="6" id="KW-1185">Reference proteome</keyword>
<evidence type="ECO:0000256" key="2">
    <source>
        <dbReference type="ARBA" id="ARBA00022737"/>
    </source>
</evidence>
<protein>
    <submittedName>
        <fullName evidence="5">Uncharacterized protein</fullName>
    </submittedName>
</protein>
<feature type="signal peptide" evidence="4">
    <location>
        <begin position="1"/>
        <end position="24"/>
    </location>
</feature>
<dbReference type="InterPro" id="IPR050836">
    <property type="entry name" value="SDS22/Internalin_LRR"/>
</dbReference>
<name>A0AAW0F5K9_9TRYP</name>
<dbReference type="AlphaFoldDB" id="A0AAW0F5K9"/>
<proteinExistence type="predicted"/>
<keyword evidence="2" id="KW-0677">Repeat</keyword>
<keyword evidence="4" id="KW-0732">Signal</keyword>
<feature type="region of interest" description="Disordered" evidence="3">
    <location>
        <begin position="54"/>
        <end position="88"/>
    </location>
</feature>
<evidence type="ECO:0000256" key="3">
    <source>
        <dbReference type="SAM" id="MobiDB-lite"/>
    </source>
</evidence>
<dbReference type="Proteomes" id="UP001430356">
    <property type="component" value="Unassembled WGS sequence"/>
</dbReference>
<comment type="caution">
    <text evidence="5">The sequence shown here is derived from an EMBL/GenBank/DDBJ whole genome shotgun (WGS) entry which is preliminary data.</text>
</comment>